<keyword evidence="1" id="KW-0862">Zinc</keyword>
<dbReference type="EMBL" id="BJWL01000303">
    <property type="protein sequence ID" value="GFS38198.1"/>
    <property type="molecule type" value="Genomic_DNA"/>
</dbReference>
<accession>A0A7J0DM54</accession>
<keyword evidence="1" id="KW-0863">Zinc-finger</keyword>
<name>A0A7J0DM54_9ERIC</name>
<dbReference type="AlphaFoldDB" id="A0A7J0DM54"/>
<dbReference type="SUPFAM" id="SSF57756">
    <property type="entry name" value="Retrovirus zinc finger-like domains"/>
    <property type="match status" value="1"/>
</dbReference>
<dbReference type="GO" id="GO:0008270">
    <property type="term" value="F:zinc ion binding"/>
    <property type="evidence" value="ECO:0007669"/>
    <property type="project" value="UniProtKB-KW"/>
</dbReference>
<feature type="region of interest" description="Disordered" evidence="2">
    <location>
        <begin position="79"/>
        <end position="114"/>
    </location>
</feature>
<evidence type="ECO:0000313" key="4">
    <source>
        <dbReference type="EMBL" id="GFS38198.1"/>
    </source>
</evidence>
<evidence type="ECO:0000313" key="5">
    <source>
        <dbReference type="Proteomes" id="UP000585474"/>
    </source>
</evidence>
<dbReference type="PROSITE" id="PS50158">
    <property type="entry name" value="ZF_CCHC"/>
    <property type="match status" value="1"/>
</dbReference>
<dbReference type="PANTHER" id="PTHR34482:SF48">
    <property type="entry name" value="GAG PROTEASE POLYPROTEIN"/>
    <property type="match status" value="1"/>
</dbReference>
<dbReference type="PANTHER" id="PTHR34482">
    <property type="entry name" value="DNA DAMAGE-INDUCIBLE PROTEIN 1-LIKE"/>
    <property type="match status" value="1"/>
</dbReference>
<dbReference type="Pfam" id="PF08284">
    <property type="entry name" value="RVP_2"/>
    <property type="match status" value="1"/>
</dbReference>
<sequence>MTIAEYEAAFTNLAVYAPHLVATDEMRAQRFEEGLRYEIKRVVRPMVLPMYAEVLDRAIIVEQDEEDRKRYQDHKRCQNFQNDGSSWQKHHKVGQSGKNNKKNQRRPMPTCPTCEKNHSGECWWKVTSSHCFNCKEVGHLKKDCPKLKTRANAVPVMGYGGRNAMPSGNENRPSNSGSRSGSGNEQRQGRVFAIMPGDSRNNEDVVVGTILICSIPAYALFDSGSLHTFISTYFF</sequence>
<reference evidence="5" key="1">
    <citation type="submission" date="2019-07" db="EMBL/GenBank/DDBJ databases">
        <title>De Novo Assembly of kiwifruit Actinidia rufa.</title>
        <authorList>
            <person name="Sugita-Konishi S."/>
            <person name="Sato K."/>
            <person name="Mori E."/>
            <person name="Abe Y."/>
            <person name="Kisaki G."/>
            <person name="Hamano K."/>
            <person name="Suezawa K."/>
            <person name="Otani M."/>
            <person name="Fukuda T."/>
            <person name="Manabe T."/>
            <person name="Gomi K."/>
            <person name="Tabuchi M."/>
            <person name="Akimitsu K."/>
            <person name="Kataoka I."/>
        </authorList>
    </citation>
    <scope>NUCLEOTIDE SEQUENCE [LARGE SCALE GENOMIC DNA]</scope>
    <source>
        <strain evidence="5">cv. Fuchu</strain>
    </source>
</reference>
<gene>
    <name evidence="4" type="ORF">Acr_00g0056190</name>
</gene>
<keyword evidence="1" id="KW-0479">Metal-binding</keyword>
<evidence type="ECO:0000256" key="1">
    <source>
        <dbReference type="PROSITE-ProRule" id="PRU00047"/>
    </source>
</evidence>
<dbReference type="SMART" id="SM00343">
    <property type="entry name" value="ZnF_C2HC"/>
    <property type="match status" value="1"/>
</dbReference>
<protein>
    <recommendedName>
        <fullName evidence="3">CCHC-type domain-containing protein</fullName>
    </recommendedName>
</protein>
<keyword evidence="5" id="KW-1185">Reference proteome</keyword>
<feature type="region of interest" description="Disordered" evidence="2">
    <location>
        <begin position="157"/>
        <end position="187"/>
    </location>
</feature>
<organism evidence="4 5">
    <name type="scientific">Actinidia rufa</name>
    <dbReference type="NCBI Taxonomy" id="165716"/>
    <lineage>
        <taxon>Eukaryota</taxon>
        <taxon>Viridiplantae</taxon>
        <taxon>Streptophyta</taxon>
        <taxon>Embryophyta</taxon>
        <taxon>Tracheophyta</taxon>
        <taxon>Spermatophyta</taxon>
        <taxon>Magnoliopsida</taxon>
        <taxon>eudicotyledons</taxon>
        <taxon>Gunneridae</taxon>
        <taxon>Pentapetalae</taxon>
        <taxon>asterids</taxon>
        <taxon>Ericales</taxon>
        <taxon>Actinidiaceae</taxon>
        <taxon>Actinidia</taxon>
    </lineage>
</organism>
<dbReference type="Gene3D" id="4.10.60.10">
    <property type="entry name" value="Zinc finger, CCHC-type"/>
    <property type="match status" value="1"/>
</dbReference>
<feature type="domain" description="CCHC-type" evidence="3">
    <location>
        <begin position="131"/>
        <end position="146"/>
    </location>
</feature>
<feature type="compositionally biased region" description="Low complexity" evidence="2">
    <location>
        <begin position="166"/>
        <end position="187"/>
    </location>
</feature>
<evidence type="ECO:0000259" key="3">
    <source>
        <dbReference type="PROSITE" id="PS50158"/>
    </source>
</evidence>
<feature type="compositionally biased region" description="Basic residues" evidence="2">
    <location>
        <begin position="88"/>
        <end position="105"/>
    </location>
</feature>
<dbReference type="Pfam" id="PF00098">
    <property type="entry name" value="zf-CCHC"/>
    <property type="match status" value="1"/>
</dbReference>
<proteinExistence type="predicted"/>
<dbReference type="GO" id="GO:0003676">
    <property type="term" value="F:nucleic acid binding"/>
    <property type="evidence" value="ECO:0007669"/>
    <property type="project" value="InterPro"/>
</dbReference>
<comment type="caution">
    <text evidence="4">The sequence shown here is derived from an EMBL/GenBank/DDBJ whole genome shotgun (WGS) entry which is preliminary data.</text>
</comment>
<dbReference type="Proteomes" id="UP000585474">
    <property type="component" value="Unassembled WGS sequence"/>
</dbReference>
<dbReference type="OrthoDB" id="1433902at2759"/>
<evidence type="ECO:0000256" key="2">
    <source>
        <dbReference type="SAM" id="MobiDB-lite"/>
    </source>
</evidence>
<dbReference type="InterPro" id="IPR001878">
    <property type="entry name" value="Znf_CCHC"/>
</dbReference>
<dbReference type="InterPro" id="IPR036875">
    <property type="entry name" value="Znf_CCHC_sf"/>
</dbReference>